<evidence type="ECO:0000256" key="4">
    <source>
        <dbReference type="SAM" id="MobiDB-lite"/>
    </source>
</evidence>
<protein>
    <submittedName>
        <fullName evidence="6">Tyrosine-type recombinase/integrase</fullName>
    </submittedName>
</protein>
<keyword evidence="2" id="KW-0238">DNA-binding</keyword>
<proteinExistence type="inferred from homology"/>
<keyword evidence="3" id="KW-0233">DNA recombination</keyword>
<dbReference type="Gene3D" id="1.10.150.130">
    <property type="match status" value="1"/>
</dbReference>
<dbReference type="PANTHER" id="PTHR30349">
    <property type="entry name" value="PHAGE INTEGRASE-RELATED"/>
    <property type="match status" value="1"/>
</dbReference>
<dbReference type="PANTHER" id="PTHR30349:SF41">
    <property type="entry name" value="INTEGRASE_RECOMBINASE PROTEIN MJ0367-RELATED"/>
    <property type="match status" value="1"/>
</dbReference>
<feature type="compositionally biased region" description="Basic and acidic residues" evidence="4">
    <location>
        <begin position="125"/>
        <end position="141"/>
    </location>
</feature>
<accession>A0ABV5P1I1</accession>
<feature type="domain" description="Tyr recombinase" evidence="5">
    <location>
        <begin position="230"/>
        <end position="429"/>
    </location>
</feature>
<gene>
    <name evidence="6" type="ORF">ACFFR3_43535</name>
</gene>
<reference evidence="6 7" key="1">
    <citation type="submission" date="2024-09" db="EMBL/GenBank/DDBJ databases">
        <authorList>
            <person name="Sun Q."/>
            <person name="Mori K."/>
        </authorList>
    </citation>
    <scope>NUCLEOTIDE SEQUENCE [LARGE SCALE GENOMIC DNA]</scope>
    <source>
        <strain evidence="6 7">JCM 3324</strain>
    </source>
</reference>
<dbReference type="InterPro" id="IPR013762">
    <property type="entry name" value="Integrase-like_cat_sf"/>
</dbReference>
<evidence type="ECO:0000313" key="7">
    <source>
        <dbReference type="Proteomes" id="UP001589568"/>
    </source>
</evidence>
<dbReference type="EMBL" id="JBHMCF010000050">
    <property type="protein sequence ID" value="MFB9476408.1"/>
    <property type="molecule type" value="Genomic_DNA"/>
</dbReference>
<dbReference type="PROSITE" id="PS51898">
    <property type="entry name" value="TYR_RECOMBINASE"/>
    <property type="match status" value="1"/>
</dbReference>
<name>A0ABV5P1I1_9ACTN</name>
<dbReference type="Proteomes" id="UP001589568">
    <property type="component" value="Unassembled WGS sequence"/>
</dbReference>
<comment type="caution">
    <text evidence="6">The sequence shown here is derived from an EMBL/GenBank/DDBJ whole genome shotgun (WGS) entry which is preliminary data.</text>
</comment>
<evidence type="ECO:0000259" key="5">
    <source>
        <dbReference type="PROSITE" id="PS51898"/>
    </source>
</evidence>
<dbReference type="Pfam" id="PF00589">
    <property type="entry name" value="Phage_integrase"/>
    <property type="match status" value="1"/>
</dbReference>
<evidence type="ECO:0000313" key="6">
    <source>
        <dbReference type="EMBL" id="MFB9476408.1"/>
    </source>
</evidence>
<evidence type="ECO:0000256" key="2">
    <source>
        <dbReference type="ARBA" id="ARBA00023125"/>
    </source>
</evidence>
<evidence type="ECO:0000256" key="1">
    <source>
        <dbReference type="ARBA" id="ARBA00008857"/>
    </source>
</evidence>
<evidence type="ECO:0000256" key="3">
    <source>
        <dbReference type="ARBA" id="ARBA00023172"/>
    </source>
</evidence>
<dbReference type="InterPro" id="IPR010998">
    <property type="entry name" value="Integrase_recombinase_N"/>
</dbReference>
<dbReference type="CDD" id="cd00397">
    <property type="entry name" value="DNA_BRE_C"/>
    <property type="match status" value="1"/>
</dbReference>
<dbReference type="SUPFAM" id="SSF56349">
    <property type="entry name" value="DNA breaking-rejoining enzymes"/>
    <property type="match status" value="1"/>
</dbReference>
<keyword evidence="7" id="KW-1185">Reference proteome</keyword>
<dbReference type="RefSeq" id="WP_364384146.1">
    <property type="nucleotide sequence ID" value="NZ_JBHMCF010000050.1"/>
</dbReference>
<dbReference type="Gene3D" id="1.10.443.10">
    <property type="entry name" value="Intergrase catalytic core"/>
    <property type="match status" value="1"/>
</dbReference>
<feature type="region of interest" description="Disordered" evidence="4">
    <location>
        <begin position="124"/>
        <end position="145"/>
    </location>
</feature>
<dbReference type="InterPro" id="IPR050090">
    <property type="entry name" value="Tyrosine_recombinase_XerCD"/>
</dbReference>
<organism evidence="6 7">
    <name type="scientific">Nonomuraea salmonea</name>
    <dbReference type="NCBI Taxonomy" id="46181"/>
    <lineage>
        <taxon>Bacteria</taxon>
        <taxon>Bacillati</taxon>
        <taxon>Actinomycetota</taxon>
        <taxon>Actinomycetes</taxon>
        <taxon>Streptosporangiales</taxon>
        <taxon>Streptosporangiaceae</taxon>
        <taxon>Nonomuraea</taxon>
    </lineage>
</organism>
<comment type="similarity">
    <text evidence="1">Belongs to the 'phage' integrase family.</text>
</comment>
<dbReference type="InterPro" id="IPR002104">
    <property type="entry name" value="Integrase_catalytic"/>
</dbReference>
<dbReference type="InterPro" id="IPR011010">
    <property type="entry name" value="DNA_brk_join_enz"/>
</dbReference>
<sequence>MKWRIGGGRSGKEDFETCYERQIAEDFAALVELSGENRPHGYPKGCHGIRDPHFDGILDTDMPTFEQYARHNYVTRLGAAPTQRLDYLAEAERHVFPFFGHLPLDRVTRRVLREWVEWMLTKPSARNEHQPSRPLSDEQAARRWAQGRDITVKKTGRVPPGVLRQWREAGSPTPAPPSPRTLSPATVERIYRGAIKPVFRAATQQGEDGEPPLLASSPCEGLRLPPGSVTARPILYGPELGVYLRAVHDLDPETALFVLTETVTGLRWGEIAGLHVSGLDPVGGLIHVTQTYAYLLNETTGRKQWQLRPYPKGKKQREVPICHQLAMLLARHADGKRPDQPLFQGSGGRYIDYANQRNTVLQPALELARQRGLAKHITPHALRHTMITMLRDGGVAPGVMQLIAGHESYQTTAGYSGRHTPAQRALVLESVHPVIKAAEFLFNDPEPDHG</sequence>